<organism evidence="1 2">
    <name type="scientific">Paenibacillus naphthalenovorans</name>
    <dbReference type="NCBI Taxonomy" id="162209"/>
    <lineage>
        <taxon>Bacteria</taxon>
        <taxon>Bacillati</taxon>
        <taxon>Bacillota</taxon>
        <taxon>Bacilli</taxon>
        <taxon>Bacillales</taxon>
        <taxon>Paenibacillaceae</taxon>
        <taxon>Paenibacillus</taxon>
    </lineage>
</organism>
<dbReference type="OrthoDB" id="1099907at2"/>
<reference evidence="2" key="1">
    <citation type="submission" date="2015-12" db="EMBL/GenBank/DDBJ databases">
        <title>Complete genome sequences of two moderately thermophilic Paenibacillus species.</title>
        <authorList>
            <person name="Butler R.III."/>
            <person name="Wang J."/>
            <person name="Stark B.C."/>
            <person name="Pombert J.-F."/>
        </authorList>
    </citation>
    <scope>NUCLEOTIDE SEQUENCE [LARGE SCALE GENOMIC DNA]</scope>
    <source>
        <strain evidence="2">32O-Y</strain>
    </source>
</reference>
<dbReference type="RefSeq" id="WP_054818278.1">
    <property type="nucleotide sequence ID" value="NZ_BJCS01000001.1"/>
</dbReference>
<dbReference type="EMBL" id="CP013652">
    <property type="protein sequence ID" value="ALS22683.1"/>
    <property type="molecule type" value="Genomic_DNA"/>
</dbReference>
<reference evidence="1 2" key="2">
    <citation type="journal article" date="2016" name="Genome Announc.">
        <title>Complete Genome Sequences of Two Interactive Moderate Thermophiles, Paenibacillus napthalenovorans 32O-Y and Paenibacillus sp. 32O-W.</title>
        <authorList>
            <person name="Butler R.R.III."/>
            <person name="Wang J."/>
            <person name="Stark B.C."/>
            <person name="Pombert J.F."/>
        </authorList>
    </citation>
    <scope>NUCLEOTIDE SEQUENCE [LARGE SCALE GENOMIC DNA]</scope>
    <source>
        <strain evidence="1 2">32O-Y</strain>
    </source>
</reference>
<dbReference type="GO" id="GO:0004812">
    <property type="term" value="F:aminoacyl-tRNA ligase activity"/>
    <property type="evidence" value="ECO:0007669"/>
    <property type="project" value="UniProtKB-KW"/>
</dbReference>
<evidence type="ECO:0000313" key="2">
    <source>
        <dbReference type="Proteomes" id="UP000061660"/>
    </source>
</evidence>
<dbReference type="Pfam" id="PF04073">
    <property type="entry name" value="tRNA_edit"/>
    <property type="match status" value="1"/>
</dbReference>
<dbReference type="PANTHER" id="PTHR30411">
    <property type="entry name" value="CYTOPLASMIC PROTEIN"/>
    <property type="match status" value="1"/>
</dbReference>
<proteinExistence type="predicted"/>
<dbReference type="InterPro" id="IPR007214">
    <property type="entry name" value="YbaK/aa-tRNA-synth-assoc-dom"/>
</dbReference>
<dbReference type="PANTHER" id="PTHR30411:SF1">
    <property type="entry name" value="CYTOPLASMIC PROTEIN"/>
    <property type="match status" value="1"/>
</dbReference>
<dbReference type="AlphaFoldDB" id="A0A0U2IMH2"/>
<keyword evidence="1" id="KW-0436">Ligase</keyword>
<dbReference type="GO" id="GO:0002161">
    <property type="term" value="F:aminoacyl-tRNA deacylase activity"/>
    <property type="evidence" value="ECO:0007669"/>
    <property type="project" value="InterPro"/>
</dbReference>
<dbReference type="Proteomes" id="UP000061660">
    <property type="component" value="Chromosome"/>
</dbReference>
<sequence>MDNLRTFLQESGVQFEIIHHEKQIRTAQEGADFFGIETGQTAPALVLKSEKGYFAMIVSGSRGRVDLEEVSGILGCHQLKMASPKEVREITGYTVGSVSIVLSLPCIVDRGLFRYPFIYGGTGEPTSTLKIIPSALEKLNQVVAYLD</sequence>
<dbReference type="STRING" id="162209.IJ22_23100"/>
<dbReference type="InterPro" id="IPR036754">
    <property type="entry name" value="YbaK/aa-tRNA-synt-asso_dom_sf"/>
</dbReference>
<accession>A0A0U2IMH2</accession>
<name>A0A0U2IMH2_9BACL</name>
<protein>
    <submittedName>
        <fullName evidence="1">Prolyl-tRNA synthetase</fullName>
    </submittedName>
</protein>
<gene>
    <name evidence="1" type="ORF">IJ22_23100</name>
</gene>
<keyword evidence="2" id="KW-1185">Reference proteome</keyword>
<dbReference type="SUPFAM" id="SSF55826">
    <property type="entry name" value="YbaK/ProRS associated domain"/>
    <property type="match status" value="1"/>
</dbReference>
<keyword evidence="1" id="KW-0030">Aminoacyl-tRNA synthetase</keyword>
<evidence type="ECO:0000313" key="1">
    <source>
        <dbReference type="EMBL" id="ALS22683.1"/>
    </source>
</evidence>
<dbReference type="PATRIC" id="fig|162209.4.peg.2455"/>
<dbReference type="Gene3D" id="3.90.960.10">
    <property type="entry name" value="YbaK/aminoacyl-tRNA synthetase-associated domain"/>
    <property type="match status" value="1"/>
</dbReference>
<dbReference type="KEGG" id="pnp:IJ22_23100"/>
<dbReference type="CDD" id="cd04332">
    <property type="entry name" value="YbaK_like"/>
    <property type="match status" value="1"/>
</dbReference>